<dbReference type="PROSITE" id="PS51462">
    <property type="entry name" value="NUDIX"/>
    <property type="match status" value="1"/>
</dbReference>
<dbReference type="STRING" id="1817814.A2V81_03300"/>
<dbReference type="InterPro" id="IPR000086">
    <property type="entry name" value="NUDIX_hydrolase_dom"/>
</dbReference>
<dbReference type="Proteomes" id="UP000177614">
    <property type="component" value="Unassembled WGS sequence"/>
</dbReference>
<comment type="caution">
    <text evidence="2">The sequence shown here is derived from an EMBL/GenBank/DDBJ whole genome shotgun (WGS) entry which is preliminary data.</text>
</comment>
<evidence type="ECO:0000313" key="3">
    <source>
        <dbReference type="Proteomes" id="UP000177614"/>
    </source>
</evidence>
<protein>
    <recommendedName>
        <fullName evidence="1">Nudix hydrolase domain-containing protein</fullName>
    </recommendedName>
</protein>
<dbReference type="SUPFAM" id="SSF55811">
    <property type="entry name" value="Nudix"/>
    <property type="match status" value="1"/>
</dbReference>
<sequence length="170" mass="19558">MNNLIDILDEKGHMIGQKKREDIDRYHDILPAVHVIVITPKKEIVLVGIAQHPDQKRTWIGKLGNSAATFIRHGETDEEAALRALKNDLNISGVDLEILGKKLYTLSEGIRRMVTTFMCEFAGPFTFNPNEVLDLHMFNKEELMKEMSNQQNFAPTFLAMWEDYQNKLPF</sequence>
<accession>A0A1F4XJR0</accession>
<evidence type="ECO:0000259" key="1">
    <source>
        <dbReference type="PROSITE" id="PS51462"/>
    </source>
</evidence>
<dbReference type="EMBL" id="MEWR01000017">
    <property type="protein sequence ID" value="OGC81840.1"/>
    <property type="molecule type" value="Genomic_DNA"/>
</dbReference>
<dbReference type="InterPro" id="IPR015797">
    <property type="entry name" value="NUDIX_hydrolase-like_dom_sf"/>
</dbReference>
<evidence type="ECO:0000313" key="2">
    <source>
        <dbReference type="EMBL" id="OGC81840.1"/>
    </source>
</evidence>
<gene>
    <name evidence="2" type="ORF">A2V81_03300</name>
</gene>
<feature type="domain" description="Nudix hydrolase" evidence="1">
    <location>
        <begin position="28"/>
        <end position="159"/>
    </location>
</feature>
<reference evidence="2 3" key="1">
    <citation type="journal article" date="2016" name="Nat. Commun.">
        <title>Thousands of microbial genomes shed light on interconnected biogeochemical processes in an aquifer system.</title>
        <authorList>
            <person name="Anantharaman K."/>
            <person name="Brown C.T."/>
            <person name="Hug L.A."/>
            <person name="Sharon I."/>
            <person name="Castelle C.J."/>
            <person name="Probst A.J."/>
            <person name="Thomas B.C."/>
            <person name="Singh A."/>
            <person name="Wilkins M.J."/>
            <person name="Karaoz U."/>
            <person name="Brodie E.L."/>
            <person name="Williams K.H."/>
            <person name="Hubbard S.S."/>
            <person name="Banfield J.F."/>
        </authorList>
    </citation>
    <scope>NUCLEOTIDE SEQUENCE [LARGE SCALE GENOMIC DNA]</scope>
</reference>
<proteinExistence type="predicted"/>
<name>A0A1F4XJR0_9BACT</name>
<dbReference type="AlphaFoldDB" id="A0A1F4XJR0"/>
<organism evidence="2 3">
    <name type="scientific">Candidatus Abawacabacteria bacterium RBG_16_42_10</name>
    <dbReference type="NCBI Taxonomy" id="1817814"/>
    <lineage>
        <taxon>Bacteria</taxon>
        <taxon>Candidatus Abawacaibacteriota</taxon>
    </lineage>
</organism>
<dbReference type="Gene3D" id="3.90.79.10">
    <property type="entry name" value="Nucleoside Triphosphate Pyrophosphohydrolase"/>
    <property type="match status" value="1"/>
</dbReference>
<dbReference type="Pfam" id="PF00293">
    <property type="entry name" value="NUDIX"/>
    <property type="match status" value="1"/>
</dbReference>